<feature type="region of interest" description="Disordered" evidence="1">
    <location>
        <begin position="1"/>
        <end position="168"/>
    </location>
</feature>
<dbReference type="EMBL" id="HBUF01357140">
    <property type="protein sequence ID" value="CAG6718231.1"/>
    <property type="molecule type" value="Transcribed_RNA"/>
</dbReference>
<feature type="compositionally biased region" description="Polar residues" evidence="1">
    <location>
        <begin position="33"/>
        <end position="50"/>
    </location>
</feature>
<feature type="compositionally biased region" description="Basic and acidic residues" evidence="1">
    <location>
        <begin position="115"/>
        <end position="127"/>
    </location>
</feature>
<name>A0A8D8V7A6_9HEMI</name>
<protein>
    <submittedName>
        <fullName evidence="2">Uncharacterized protein</fullName>
    </submittedName>
</protein>
<evidence type="ECO:0000256" key="1">
    <source>
        <dbReference type="SAM" id="MobiDB-lite"/>
    </source>
</evidence>
<sequence length="380" mass="42074">MSIIQNRGNKPTMSYTSIRPNHADSALFGGRRTPQNASSPSVSQPNTRSIFPNEDEDVRRTTYHSGSKVSIETLRHHNNYSMPGPSSAVTKPLDTHRLLSGTPRGRPNEIGPECRSYHSEETTESERSRRKKRVRHDSIGSDSDDGVPMGCGKPLNEPQPSPYSTHSRVTTASKPYAACKPPYAATKPPYAPSKPPYGGVQTNASMYRGDRPASSVYLSSPRLPSLNGATALSTHTRHRDSTSYRTHSVAPGHSCRLSGDYRALNQSSTPPGGAVRPADDRQLPLVDNLLRHGLPQISEDSYIYYSEPLDPPSCSSSCVNLCAVGSDIYDDLDSVSVVGMRALKEKTLRKYAEKRAREEEKERRRRELHARKRRKAQEYA</sequence>
<proteinExistence type="predicted"/>
<evidence type="ECO:0000313" key="2">
    <source>
        <dbReference type="EMBL" id="CAG6718229.1"/>
    </source>
</evidence>
<dbReference type="AlphaFoldDB" id="A0A8D8V7A6"/>
<feature type="region of interest" description="Disordered" evidence="1">
    <location>
        <begin position="232"/>
        <end position="279"/>
    </location>
</feature>
<organism evidence="2">
    <name type="scientific">Cacopsylla melanoneura</name>
    <dbReference type="NCBI Taxonomy" id="428564"/>
    <lineage>
        <taxon>Eukaryota</taxon>
        <taxon>Metazoa</taxon>
        <taxon>Ecdysozoa</taxon>
        <taxon>Arthropoda</taxon>
        <taxon>Hexapoda</taxon>
        <taxon>Insecta</taxon>
        <taxon>Pterygota</taxon>
        <taxon>Neoptera</taxon>
        <taxon>Paraneoptera</taxon>
        <taxon>Hemiptera</taxon>
        <taxon>Sternorrhyncha</taxon>
        <taxon>Psylloidea</taxon>
        <taxon>Psyllidae</taxon>
        <taxon>Psyllinae</taxon>
        <taxon>Cacopsylla</taxon>
    </lineage>
</organism>
<accession>A0A8D8V7A6</accession>
<feature type="compositionally biased region" description="Basic residues" evidence="1">
    <location>
        <begin position="363"/>
        <end position="380"/>
    </location>
</feature>
<feature type="compositionally biased region" description="Basic and acidic residues" evidence="1">
    <location>
        <begin position="351"/>
        <end position="362"/>
    </location>
</feature>
<dbReference type="EMBL" id="HBUF01357139">
    <property type="protein sequence ID" value="CAG6718229.1"/>
    <property type="molecule type" value="Transcribed_RNA"/>
</dbReference>
<feature type="region of interest" description="Disordered" evidence="1">
    <location>
        <begin position="351"/>
        <end position="380"/>
    </location>
</feature>
<reference evidence="2" key="1">
    <citation type="submission" date="2021-05" db="EMBL/GenBank/DDBJ databases">
        <authorList>
            <person name="Alioto T."/>
            <person name="Alioto T."/>
            <person name="Gomez Garrido J."/>
        </authorList>
    </citation>
    <scope>NUCLEOTIDE SEQUENCE</scope>
</reference>
<feature type="compositionally biased region" description="Polar residues" evidence="1">
    <location>
        <begin position="1"/>
        <end position="19"/>
    </location>
</feature>
<dbReference type="EMBL" id="HBUF01357141">
    <property type="protein sequence ID" value="CAG6718233.1"/>
    <property type="molecule type" value="Transcribed_RNA"/>
</dbReference>